<dbReference type="SUPFAM" id="SSF46785">
    <property type="entry name" value="Winged helix' DNA-binding domain"/>
    <property type="match status" value="1"/>
</dbReference>
<dbReference type="GO" id="GO:0003677">
    <property type="term" value="F:DNA binding"/>
    <property type="evidence" value="ECO:0007669"/>
    <property type="project" value="UniProtKB-KW"/>
</dbReference>
<dbReference type="PRINTS" id="PR00039">
    <property type="entry name" value="HTHLYSR"/>
</dbReference>
<protein>
    <submittedName>
        <fullName evidence="7">LysR family transcriptional regulator</fullName>
    </submittedName>
</protein>
<dbReference type="GO" id="GO:0003700">
    <property type="term" value="F:DNA-binding transcription factor activity"/>
    <property type="evidence" value="ECO:0007669"/>
    <property type="project" value="InterPro"/>
</dbReference>
<dbReference type="Proteomes" id="UP000663937">
    <property type="component" value="Chromosome"/>
</dbReference>
<evidence type="ECO:0000256" key="4">
    <source>
        <dbReference type="ARBA" id="ARBA00023163"/>
    </source>
</evidence>
<feature type="compositionally biased region" description="Basic and acidic residues" evidence="5">
    <location>
        <begin position="319"/>
        <end position="334"/>
    </location>
</feature>
<keyword evidence="4" id="KW-0804">Transcription</keyword>
<reference evidence="7" key="1">
    <citation type="submission" date="2021-03" db="EMBL/GenBank/DDBJ databases">
        <title>Pengzhenrongella sicca gen. nov., sp. nov., a new member of suborder Micrococcineae isolated from High-Arctic tundra soil.</title>
        <authorList>
            <person name="Peng F."/>
        </authorList>
    </citation>
    <scope>NUCLEOTIDE SEQUENCE</scope>
    <source>
        <strain evidence="7">LRZ-2</strain>
    </source>
</reference>
<evidence type="ECO:0000256" key="5">
    <source>
        <dbReference type="SAM" id="MobiDB-lite"/>
    </source>
</evidence>
<evidence type="ECO:0000313" key="7">
    <source>
        <dbReference type="EMBL" id="QTE27887.1"/>
    </source>
</evidence>
<dbReference type="Gene3D" id="3.40.190.10">
    <property type="entry name" value="Periplasmic binding protein-like II"/>
    <property type="match status" value="2"/>
</dbReference>
<feature type="compositionally biased region" description="Basic residues" evidence="5">
    <location>
        <begin position="342"/>
        <end position="359"/>
    </location>
</feature>
<dbReference type="InterPro" id="IPR000847">
    <property type="entry name" value="LysR_HTH_N"/>
</dbReference>
<gene>
    <name evidence="7" type="ORF">J4E96_10710</name>
</gene>
<feature type="compositionally biased region" description="Low complexity" evidence="5">
    <location>
        <begin position="304"/>
        <end position="318"/>
    </location>
</feature>
<comment type="similarity">
    <text evidence="1">Belongs to the LysR transcriptional regulatory family.</text>
</comment>
<organism evidence="7 8">
    <name type="scientific">Pengzhenrongella sicca</name>
    <dbReference type="NCBI Taxonomy" id="2819238"/>
    <lineage>
        <taxon>Bacteria</taxon>
        <taxon>Bacillati</taxon>
        <taxon>Actinomycetota</taxon>
        <taxon>Actinomycetes</taxon>
        <taxon>Micrococcales</taxon>
        <taxon>Pengzhenrongella</taxon>
    </lineage>
</organism>
<dbReference type="Pfam" id="PF03466">
    <property type="entry name" value="LysR_substrate"/>
    <property type="match status" value="1"/>
</dbReference>
<dbReference type="EMBL" id="CP071868">
    <property type="protein sequence ID" value="QTE27887.1"/>
    <property type="molecule type" value="Genomic_DNA"/>
</dbReference>
<dbReference type="KEGG" id="psic:J4E96_10710"/>
<dbReference type="RefSeq" id="WP_227422107.1">
    <property type="nucleotide sequence ID" value="NZ_CP071868.1"/>
</dbReference>
<dbReference type="Pfam" id="PF00126">
    <property type="entry name" value="HTH_1"/>
    <property type="match status" value="1"/>
</dbReference>
<name>A0A8A4ZBM3_9MICO</name>
<keyword evidence="3" id="KW-0238">DNA-binding</keyword>
<evidence type="ECO:0000256" key="3">
    <source>
        <dbReference type="ARBA" id="ARBA00023125"/>
    </source>
</evidence>
<dbReference type="InterPro" id="IPR036390">
    <property type="entry name" value="WH_DNA-bd_sf"/>
</dbReference>
<dbReference type="PANTHER" id="PTHR30346">
    <property type="entry name" value="TRANSCRIPTIONAL DUAL REGULATOR HCAR-RELATED"/>
    <property type="match status" value="1"/>
</dbReference>
<evidence type="ECO:0000259" key="6">
    <source>
        <dbReference type="PROSITE" id="PS50931"/>
    </source>
</evidence>
<evidence type="ECO:0000256" key="1">
    <source>
        <dbReference type="ARBA" id="ARBA00009437"/>
    </source>
</evidence>
<accession>A0A8A4ZBM3</accession>
<feature type="domain" description="HTH lysR-type" evidence="6">
    <location>
        <begin position="17"/>
        <end position="74"/>
    </location>
</feature>
<proteinExistence type="inferred from homology"/>
<keyword evidence="8" id="KW-1185">Reference proteome</keyword>
<feature type="region of interest" description="Disordered" evidence="5">
    <location>
        <begin position="301"/>
        <end position="359"/>
    </location>
</feature>
<dbReference type="Gene3D" id="1.10.10.10">
    <property type="entry name" value="Winged helix-like DNA-binding domain superfamily/Winged helix DNA-binding domain"/>
    <property type="match status" value="1"/>
</dbReference>
<dbReference type="InterPro" id="IPR005119">
    <property type="entry name" value="LysR_subst-bd"/>
</dbReference>
<evidence type="ECO:0000256" key="2">
    <source>
        <dbReference type="ARBA" id="ARBA00023015"/>
    </source>
</evidence>
<dbReference type="GO" id="GO:0032993">
    <property type="term" value="C:protein-DNA complex"/>
    <property type="evidence" value="ECO:0007669"/>
    <property type="project" value="TreeGrafter"/>
</dbReference>
<dbReference type="SUPFAM" id="SSF53850">
    <property type="entry name" value="Periplasmic binding protein-like II"/>
    <property type="match status" value="1"/>
</dbReference>
<dbReference type="PANTHER" id="PTHR30346:SF0">
    <property type="entry name" value="HCA OPERON TRANSCRIPTIONAL ACTIVATOR HCAR"/>
    <property type="match status" value="1"/>
</dbReference>
<dbReference type="FunFam" id="1.10.10.10:FF:000001">
    <property type="entry name" value="LysR family transcriptional regulator"/>
    <property type="match status" value="1"/>
</dbReference>
<dbReference type="InterPro" id="IPR036388">
    <property type="entry name" value="WH-like_DNA-bd_sf"/>
</dbReference>
<dbReference type="CDD" id="cd08414">
    <property type="entry name" value="PBP2_LTTR_aromatics_like"/>
    <property type="match status" value="1"/>
</dbReference>
<evidence type="ECO:0000313" key="8">
    <source>
        <dbReference type="Proteomes" id="UP000663937"/>
    </source>
</evidence>
<dbReference type="PROSITE" id="PS50931">
    <property type="entry name" value="HTH_LYSR"/>
    <property type="match status" value="1"/>
</dbReference>
<dbReference type="AlphaFoldDB" id="A0A8A4ZBM3"/>
<keyword evidence="2" id="KW-0805">Transcription regulation</keyword>
<sequence>MPARQCVGASEEFRVDVDLVRLRYFATVADHLHFGRAAAALHISRPALSRTVTELEAELGVELFVRPSEHTELTADGEALLARARTLLAEDAARDDPDLSPADGSAPAFTVAIMPGVTISKWTKLWAERMPDRPLRVLRTDADTQTTVLRDGLADVSFVRLPIDKTGLSTIPLYAEMPVVVVPKDHEIASLESISVLDLVDEHLLQDPDDVPQWRDAARRGRTAPRRPLPEMASTADAIALVAAGLGIVIVPQSVARMNHRKDVTYRPVRGVDEYPVAMAWSADDTSAEVEVFIGIVRGRSAHSSRSANPAQQPAAAARRGDQPRQGEQPRRGDQAAAPSSARRKSKVQPKARRPRGTR</sequence>